<name>A0A438BLW7_VITVI</name>
<dbReference type="Gene3D" id="3.10.10.10">
    <property type="entry name" value="HIV Type 1 Reverse Transcriptase, subunit A, domain 1"/>
    <property type="match status" value="1"/>
</dbReference>
<evidence type="ECO:0000313" key="3">
    <source>
        <dbReference type="Proteomes" id="UP000288805"/>
    </source>
</evidence>
<dbReference type="InterPro" id="IPR005162">
    <property type="entry name" value="Retrotrans_gag_dom"/>
</dbReference>
<dbReference type="InterPro" id="IPR043502">
    <property type="entry name" value="DNA/RNA_pol_sf"/>
</dbReference>
<dbReference type="Gene3D" id="2.40.70.10">
    <property type="entry name" value="Acid Proteases"/>
    <property type="match status" value="1"/>
</dbReference>
<dbReference type="SUPFAM" id="SSF56672">
    <property type="entry name" value="DNA/RNA polymerases"/>
    <property type="match status" value="1"/>
</dbReference>
<dbReference type="EMBL" id="QGNW01002726">
    <property type="protein sequence ID" value="RVW11943.1"/>
    <property type="molecule type" value="Genomic_DNA"/>
</dbReference>
<dbReference type="PANTHER" id="PTHR15503:SF45">
    <property type="entry name" value="RNA-DIRECTED DNA POLYMERASE HOMOLOG"/>
    <property type="match status" value="1"/>
</dbReference>
<dbReference type="Proteomes" id="UP000288805">
    <property type="component" value="Unassembled WGS sequence"/>
</dbReference>
<evidence type="ECO:0000313" key="2">
    <source>
        <dbReference type="EMBL" id="RVW11943.1"/>
    </source>
</evidence>
<dbReference type="InterPro" id="IPR032567">
    <property type="entry name" value="RTL1-rel"/>
</dbReference>
<evidence type="ECO:0000259" key="1">
    <source>
        <dbReference type="Pfam" id="PF03732"/>
    </source>
</evidence>
<reference evidence="2 3" key="1">
    <citation type="journal article" date="2018" name="PLoS Genet.">
        <title>Population sequencing reveals clonal diversity and ancestral inbreeding in the grapevine cultivar Chardonnay.</title>
        <authorList>
            <person name="Roach M.J."/>
            <person name="Johnson D.L."/>
            <person name="Bohlmann J."/>
            <person name="van Vuuren H.J."/>
            <person name="Jones S.J."/>
            <person name="Pretorius I.S."/>
            <person name="Schmidt S.A."/>
            <person name="Borneman A.R."/>
        </authorList>
    </citation>
    <scope>NUCLEOTIDE SEQUENCE [LARGE SCALE GENOMIC DNA]</scope>
    <source>
        <strain evidence="3">cv. Chardonnay</strain>
        <tissue evidence="2">Leaf</tissue>
    </source>
</reference>
<feature type="domain" description="Retrotransposon gag" evidence="1">
    <location>
        <begin position="21"/>
        <end position="75"/>
    </location>
</feature>
<gene>
    <name evidence="2" type="ORF">CK203_111177</name>
</gene>
<sequence>MKEIKKILDVMAMLEERRVSLASFMLRDEADNWWDMIKTTQDVTQMVWMRFEELLLSNYFPETVRDKKELNLYTCSTIPRGLRLNIRAQVALFMLRTYSEVVARALVIEREMEEAQKVETKWVCHAYVLCIGGLEVTMEFVLLDISSFDVIVGMHWLTRHHAVLDCYLKKVTFQTSSGSYLSFYGDRRLTFIPLIQNLDDNWSRKEGGQYFLFNMKGEGKKMTTIDCIPMVCEFADVFPKELPCLPPHREMDFSNELYPSIDPISITPYRMAPIGLKELNIQLQELQSKGFIQPSTSPWGA</sequence>
<dbReference type="Pfam" id="PF03732">
    <property type="entry name" value="Retrotrans_gag"/>
    <property type="match status" value="1"/>
</dbReference>
<organism evidence="2 3">
    <name type="scientific">Vitis vinifera</name>
    <name type="common">Grape</name>
    <dbReference type="NCBI Taxonomy" id="29760"/>
    <lineage>
        <taxon>Eukaryota</taxon>
        <taxon>Viridiplantae</taxon>
        <taxon>Streptophyta</taxon>
        <taxon>Embryophyta</taxon>
        <taxon>Tracheophyta</taxon>
        <taxon>Spermatophyta</taxon>
        <taxon>Magnoliopsida</taxon>
        <taxon>eudicotyledons</taxon>
        <taxon>Gunneridae</taxon>
        <taxon>Pentapetalae</taxon>
        <taxon>rosids</taxon>
        <taxon>Vitales</taxon>
        <taxon>Vitaceae</taxon>
        <taxon>Viteae</taxon>
        <taxon>Vitis</taxon>
    </lineage>
</organism>
<dbReference type="AlphaFoldDB" id="A0A438BLW7"/>
<protein>
    <recommendedName>
        <fullName evidence="1">Retrotransposon gag domain-containing protein</fullName>
    </recommendedName>
</protein>
<accession>A0A438BLW7</accession>
<dbReference type="Pfam" id="PF08284">
    <property type="entry name" value="RVP_2"/>
    <property type="match status" value="1"/>
</dbReference>
<dbReference type="PANTHER" id="PTHR15503">
    <property type="entry name" value="LDOC1 RELATED"/>
    <property type="match status" value="1"/>
</dbReference>
<comment type="caution">
    <text evidence="2">The sequence shown here is derived from an EMBL/GenBank/DDBJ whole genome shotgun (WGS) entry which is preliminary data.</text>
</comment>
<proteinExistence type="predicted"/>
<dbReference type="InterPro" id="IPR021109">
    <property type="entry name" value="Peptidase_aspartic_dom_sf"/>
</dbReference>